<protein>
    <submittedName>
        <fullName evidence="1 3">Uncharacterized protein</fullName>
    </submittedName>
</protein>
<reference evidence="3" key="1">
    <citation type="submission" date="2017-02" db="UniProtKB">
        <authorList>
            <consortium name="WormBaseParasite"/>
        </authorList>
    </citation>
    <scope>IDENTIFICATION</scope>
</reference>
<dbReference type="Proteomes" id="UP000267096">
    <property type="component" value="Unassembled WGS sequence"/>
</dbReference>
<dbReference type="WBParaSite" id="ASIM_0000145601-mRNA-1">
    <property type="protein sequence ID" value="ASIM_0000145601-mRNA-1"/>
    <property type="gene ID" value="ASIM_0000145601"/>
</dbReference>
<gene>
    <name evidence="1" type="ORF">ASIM_LOCUS1336</name>
</gene>
<sequence length="33" mass="4085">MRKDRLLRMHVRSLIKWLTLSHHLVFSILVEKQ</sequence>
<organism evidence="3">
    <name type="scientific">Anisakis simplex</name>
    <name type="common">Herring worm</name>
    <dbReference type="NCBI Taxonomy" id="6269"/>
    <lineage>
        <taxon>Eukaryota</taxon>
        <taxon>Metazoa</taxon>
        <taxon>Ecdysozoa</taxon>
        <taxon>Nematoda</taxon>
        <taxon>Chromadorea</taxon>
        <taxon>Rhabditida</taxon>
        <taxon>Spirurina</taxon>
        <taxon>Ascaridomorpha</taxon>
        <taxon>Ascaridoidea</taxon>
        <taxon>Anisakidae</taxon>
        <taxon>Anisakis</taxon>
        <taxon>Anisakis simplex complex</taxon>
    </lineage>
</organism>
<evidence type="ECO:0000313" key="2">
    <source>
        <dbReference type="Proteomes" id="UP000267096"/>
    </source>
</evidence>
<evidence type="ECO:0000313" key="1">
    <source>
        <dbReference type="EMBL" id="VDK18656.1"/>
    </source>
</evidence>
<accession>A0A0M3J1Q3</accession>
<evidence type="ECO:0000313" key="3">
    <source>
        <dbReference type="WBParaSite" id="ASIM_0000145601-mRNA-1"/>
    </source>
</evidence>
<proteinExistence type="predicted"/>
<keyword evidence="2" id="KW-1185">Reference proteome</keyword>
<dbReference type="EMBL" id="UYRR01001355">
    <property type="protein sequence ID" value="VDK18656.1"/>
    <property type="molecule type" value="Genomic_DNA"/>
</dbReference>
<dbReference type="AlphaFoldDB" id="A0A0M3J1Q3"/>
<reference evidence="1 2" key="2">
    <citation type="submission" date="2018-11" db="EMBL/GenBank/DDBJ databases">
        <authorList>
            <consortium name="Pathogen Informatics"/>
        </authorList>
    </citation>
    <scope>NUCLEOTIDE SEQUENCE [LARGE SCALE GENOMIC DNA]</scope>
</reference>
<name>A0A0M3J1Q3_ANISI</name>